<evidence type="ECO:0000313" key="3">
    <source>
        <dbReference type="Proteomes" id="UP000249464"/>
    </source>
</evidence>
<dbReference type="EMBL" id="FQNC01000069">
    <property type="protein sequence ID" value="SGZ09417.1"/>
    <property type="molecule type" value="Genomic_DNA"/>
</dbReference>
<sequence>MDRSREDLNRIWDRFEMHSGSKSLYPVKTERTQKNIFIKHIKEGKAIDLGRRWQRYTAILVRQRQAVGTERCGGAGLVNSCASAAYRPRLEAGVRGTAYCRKGRRAGHGLLPEGQTCGHGLLQGG</sequence>
<accession>A0A2X0PCI0</accession>
<reference evidence="2 3" key="1">
    <citation type="submission" date="2016-11" db="EMBL/GenBank/DDBJ databases">
        <authorList>
            <person name="Jaros S."/>
            <person name="Januszkiewicz K."/>
            <person name="Wedrychowicz H."/>
        </authorList>
    </citation>
    <scope>NUCLEOTIDE SEQUENCE [LARGE SCALE GENOMIC DNA]</scope>
</reference>
<evidence type="ECO:0000313" key="1">
    <source>
        <dbReference type="EMBL" id="SGZ09417.1"/>
    </source>
</evidence>
<gene>
    <name evidence="2" type="primary">BQ5605_C030g10880</name>
    <name evidence="1" type="synonym">BQ5605_C030g10871</name>
    <name evidence="1" type="ORF">BQ5605_C030G10871</name>
    <name evidence="2" type="ORF">BQ5605_C030G10880</name>
</gene>
<dbReference type="EMBL" id="FQNC01000069">
    <property type="protein sequence ID" value="SGZ09531.1"/>
    <property type="molecule type" value="Genomic_DNA"/>
</dbReference>
<proteinExistence type="predicted"/>
<evidence type="ECO:0000313" key="2">
    <source>
        <dbReference type="EMBL" id="SGZ09531.1"/>
    </source>
</evidence>
<protein>
    <submittedName>
        <fullName evidence="1">BQ5605_C030g10871 protein</fullName>
    </submittedName>
    <submittedName>
        <fullName evidence="2">BQ5605_C030g10880 protein</fullName>
    </submittedName>
</protein>
<dbReference type="Proteomes" id="UP000249464">
    <property type="component" value="Unassembled WGS sequence"/>
</dbReference>
<organism evidence="2 3">
    <name type="scientific">Microbotryum silenes-dioicae</name>
    <dbReference type="NCBI Taxonomy" id="796604"/>
    <lineage>
        <taxon>Eukaryota</taxon>
        <taxon>Fungi</taxon>
        <taxon>Dikarya</taxon>
        <taxon>Basidiomycota</taxon>
        <taxon>Pucciniomycotina</taxon>
        <taxon>Microbotryomycetes</taxon>
        <taxon>Microbotryales</taxon>
        <taxon>Microbotryaceae</taxon>
        <taxon>Microbotryum</taxon>
    </lineage>
</organism>
<name>A0A2X0PCI0_9BASI</name>
<dbReference type="AlphaFoldDB" id="A0A2X0PCI0"/>
<keyword evidence="3" id="KW-1185">Reference proteome</keyword>